<sequence>MSTIVVTTTVMTARLKTTRLTHPITRANGRPFAMAVSHNLVTAIILGAMVKSSAVL</sequence>
<organism evidence="1 2">
    <name type="scientific">Aporhodopirellula aestuarii</name>
    <dbReference type="NCBI Taxonomy" id="2950107"/>
    <lineage>
        <taxon>Bacteria</taxon>
        <taxon>Pseudomonadati</taxon>
        <taxon>Planctomycetota</taxon>
        <taxon>Planctomycetia</taxon>
        <taxon>Pirellulales</taxon>
        <taxon>Pirellulaceae</taxon>
        <taxon>Aporhodopirellula</taxon>
    </lineage>
</organism>
<evidence type="ECO:0000313" key="2">
    <source>
        <dbReference type="Proteomes" id="UP001202961"/>
    </source>
</evidence>
<gene>
    <name evidence="1" type="ORF">NB063_20605</name>
</gene>
<reference evidence="1 2" key="1">
    <citation type="journal article" date="2022" name="Syst. Appl. Microbiol.">
        <title>Rhodopirellula aestuarii sp. nov., a novel member of the genus Rhodopirellula isolated from brackish sediments collected in the Tagus River estuary, Portugal.</title>
        <authorList>
            <person name="Vitorino I.R."/>
            <person name="Klimek D."/>
            <person name="Calusinska M."/>
            <person name="Lobo-da-Cunha A."/>
            <person name="Vasconcelos V."/>
            <person name="Lage O.M."/>
        </authorList>
    </citation>
    <scope>NUCLEOTIDE SEQUENCE [LARGE SCALE GENOMIC DNA]</scope>
    <source>
        <strain evidence="1 2">ICT_H3.1</strain>
    </source>
</reference>
<protein>
    <submittedName>
        <fullName evidence="1">Uncharacterized protein</fullName>
    </submittedName>
</protein>
<keyword evidence="2" id="KW-1185">Reference proteome</keyword>
<accession>A0ABT0U813</accession>
<comment type="caution">
    <text evidence="1">The sequence shown here is derived from an EMBL/GenBank/DDBJ whole genome shotgun (WGS) entry which is preliminary data.</text>
</comment>
<name>A0ABT0U813_9BACT</name>
<evidence type="ECO:0000313" key="1">
    <source>
        <dbReference type="EMBL" id="MCM2373021.1"/>
    </source>
</evidence>
<dbReference type="RefSeq" id="WP_250930653.1">
    <property type="nucleotide sequence ID" value="NZ_JAMQBK010000059.1"/>
</dbReference>
<proteinExistence type="predicted"/>
<dbReference type="EMBL" id="JAMQBK010000059">
    <property type="protein sequence ID" value="MCM2373021.1"/>
    <property type="molecule type" value="Genomic_DNA"/>
</dbReference>
<dbReference type="Proteomes" id="UP001202961">
    <property type="component" value="Unassembled WGS sequence"/>
</dbReference>